<protein>
    <recommendedName>
        <fullName evidence="5">Transcription factor CBF/NF-Y/archaeal histone domain-containing protein</fullName>
    </recommendedName>
</protein>
<dbReference type="EMBL" id="JBBPBN010000019">
    <property type="protein sequence ID" value="KAK9017702.1"/>
    <property type="molecule type" value="Genomic_DNA"/>
</dbReference>
<gene>
    <name evidence="6" type="ORF">V6N11_000707</name>
</gene>
<comment type="similarity">
    <text evidence="1">Belongs to the NFYB/HAP3 subunit family.</text>
</comment>
<evidence type="ECO:0000259" key="5">
    <source>
        <dbReference type="Pfam" id="PF00808"/>
    </source>
</evidence>
<evidence type="ECO:0000313" key="6">
    <source>
        <dbReference type="EMBL" id="KAK9017702.1"/>
    </source>
</evidence>
<dbReference type="PANTHER" id="PTHR11064">
    <property type="entry name" value="CCAAT-BINDING TRANSCRIPTION FACTOR-RELATED"/>
    <property type="match status" value="1"/>
</dbReference>
<evidence type="ECO:0000313" key="7">
    <source>
        <dbReference type="Proteomes" id="UP001396334"/>
    </source>
</evidence>
<evidence type="ECO:0000256" key="3">
    <source>
        <dbReference type="ARBA" id="ARBA00023163"/>
    </source>
</evidence>
<feature type="compositionally biased region" description="Polar residues" evidence="4">
    <location>
        <begin position="151"/>
        <end position="160"/>
    </location>
</feature>
<dbReference type="PRINTS" id="PR00615">
    <property type="entry name" value="CCAATSUBUNTA"/>
</dbReference>
<sequence>MRRVLPPYAKISDDAKESILECISEFISFITGEANEHCQVEQRKTVTAEDMLYAMENLGFDNYIDPLTIFLNRYREAENDRTSLRGELILKRGIDHGPMMMPPLNNPAFQATLRQGFLDAATTADAIAGGYNQGASGTAAAAGSSSQAATNNFDPSGQFK</sequence>
<comment type="caution">
    <text evidence="6">The sequence shown here is derived from an EMBL/GenBank/DDBJ whole genome shotgun (WGS) entry which is preliminary data.</text>
</comment>
<feature type="region of interest" description="Disordered" evidence="4">
    <location>
        <begin position="135"/>
        <end position="160"/>
    </location>
</feature>
<dbReference type="InterPro" id="IPR009072">
    <property type="entry name" value="Histone-fold"/>
</dbReference>
<reference evidence="6 7" key="1">
    <citation type="journal article" date="2024" name="G3 (Bethesda)">
        <title>Genome assembly of Hibiscus sabdariffa L. provides insights into metabolisms of medicinal natural products.</title>
        <authorList>
            <person name="Kim T."/>
        </authorList>
    </citation>
    <scope>NUCLEOTIDE SEQUENCE [LARGE SCALE GENOMIC DNA]</scope>
    <source>
        <strain evidence="6">TK-2024</strain>
        <tissue evidence="6">Old leaves</tissue>
    </source>
</reference>
<feature type="domain" description="Transcription factor CBF/NF-Y/archaeal histone" evidence="5">
    <location>
        <begin position="1"/>
        <end position="55"/>
    </location>
</feature>
<dbReference type="Pfam" id="PF00808">
    <property type="entry name" value="CBFD_NFYB_HMF"/>
    <property type="match status" value="1"/>
</dbReference>
<name>A0ABR2RXS1_9ROSI</name>
<dbReference type="InterPro" id="IPR027113">
    <property type="entry name" value="Transc_fact_NFYB/HAP3"/>
</dbReference>
<accession>A0ABR2RXS1</accession>
<dbReference type="PANTHER" id="PTHR11064:SF196">
    <property type="entry name" value="NUCLEAR TRANSCRIPTION FACTOR Y SUBUNIT B-6"/>
    <property type="match status" value="1"/>
</dbReference>
<keyword evidence="3" id="KW-0804">Transcription</keyword>
<dbReference type="Gene3D" id="1.10.20.10">
    <property type="entry name" value="Histone, subunit A"/>
    <property type="match status" value="1"/>
</dbReference>
<dbReference type="Proteomes" id="UP001396334">
    <property type="component" value="Unassembled WGS sequence"/>
</dbReference>
<keyword evidence="7" id="KW-1185">Reference proteome</keyword>
<proteinExistence type="inferred from homology"/>
<dbReference type="SUPFAM" id="SSF47113">
    <property type="entry name" value="Histone-fold"/>
    <property type="match status" value="1"/>
</dbReference>
<evidence type="ECO:0000256" key="1">
    <source>
        <dbReference type="ARBA" id="ARBA00009053"/>
    </source>
</evidence>
<dbReference type="InterPro" id="IPR003958">
    <property type="entry name" value="CBFA_NFYB_domain"/>
</dbReference>
<evidence type="ECO:0000256" key="2">
    <source>
        <dbReference type="ARBA" id="ARBA00023015"/>
    </source>
</evidence>
<feature type="compositionally biased region" description="Low complexity" evidence="4">
    <location>
        <begin position="135"/>
        <end position="150"/>
    </location>
</feature>
<keyword evidence="2" id="KW-0805">Transcription regulation</keyword>
<dbReference type="CDD" id="cd22907">
    <property type="entry name" value="HFD_NFYB"/>
    <property type="match status" value="1"/>
</dbReference>
<evidence type="ECO:0000256" key="4">
    <source>
        <dbReference type="SAM" id="MobiDB-lite"/>
    </source>
</evidence>
<organism evidence="6 7">
    <name type="scientific">Hibiscus sabdariffa</name>
    <name type="common">roselle</name>
    <dbReference type="NCBI Taxonomy" id="183260"/>
    <lineage>
        <taxon>Eukaryota</taxon>
        <taxon>Viridiplantae</taxon>
        <taxon>Streptophyta</taxon>
        <taxon>Embryophyta</taxon>
        <taxon>Tracheophyta</taxon>
        <taxon>Spermatophyta</taxon>
        <taxon>Magnoliopsida</taxon>
        <taxon>eudicotyledons</taxon>
        <taxon>Gunneridae</taxon>
        <taxon>Pentapetalae</taxon>
        <taxon>rosids</taxon>
        <taxon>malvids</taxon>
        <taxon>Malvales</taxon>
        <taxon>Malvaceae</taxon>
        <taxon>Malvoideae</taxon>
        <taxon>Hibiscus</taxon>
    </lineage>
</organism>